<feature type="transmembrane region" description="Helical" evidence="8">
    <location>
        <begin position="211"/>
        <end position="231"/>
    </location>
</feature>
<name>A0ABU0FL31_9HYPH</name>
<comment type="caution">
    <text evidence="9">The sequence shown here is derived from an EMBL/GenBank/DDBJ whole genome shotgun (WGS) entry which is preliminary data.</text>
</comment>
<feature type="transmembrane region" description="Helical" evidence="8">
    <location>
        <begin position="268"/>
        <end position="285"/>
    </location>
</feature>
<dbReference type="Pfam" id="PF02653">
    <property type="entry name" value="BPD_transp_2"/>
    <property type="match status" value="1"/>
</dbReference>
<evidence type="ECO:0000256" key="5">
    <source>
        <dbReference type="ARBA" id="ARBA00022692"/>
    </source>
</evidence>
<evidence type="ECO:0000256" key="1">
    <source>
        <dbReference type="ARBA" id="ARBA00004651"/>
    </source>
</evidence>
<dbReference type="CDD" id="cd06579">
    <property type="entry name" value="TM_PBP1_transp_AraH_like"/>
    <property type="match status" value="1"/>
</dbReference>
<evidence type="ECO:0000256" key="7">
    <source>
        <dbReference type="ARBA" id="ARBA00023136"/>
    </source>
</evidence>
<feature type="transmembrane region" description="Helical" evidence="8">
    <location>
        <begin position="166"/>
        <end position="184"/>
    </location>
</feature>
<feature type="transmembrane region" description="Helical" evidence="8">
    <location>
        <begin position="100"/>
        <end position="122"/>
    </location>
</feature>
<evidence type="ECO:0000256" key="6">
    <source>
        <dbReference type="ARBA" id="ARBA00022989"/>
    </source>
</evidence>
<evidence type="ECO:0000256" key="3">
    <source>
        <dbReference type="ARBA" id="ARBA00022475"/>
    </source>
</evidence>
<sequence>MRPISVATAGTGRRFGLRAAAIEYSTWLLLLALVAVGTWVTPLFLTIGNFNDILQQSSIVGVMAIGQFLVILTGGIDLGVGSMLALSAIVGALGVSVGPIAGIAGSLAVCGAIGAATGIVVALGRMPPFIVTFGVLAIARGVALTITSGKPVNLAPSWFLDIGTGLWPQTIWAGVILIAFLILAKLPTGRHIYATGGNIDAARVSGIDTTAILVLVYTLSALCAAIGGLIFTARSTVALPTYGAGYELQTIAACVLGGTDLFGGTGKLSGVVLGVIILTMLSNILDLTGVNPFWNFIAVGAALWISVSFRSRLTASGR</sequence>
<evidence type="ECO:0000256" key="2">
    <source>
        <dbReference type="ARBA" id="ARBA00022448"/>
    </source>
</evidence>
<dbReference type="RefSeq" id="WP_307432541.1">
    <property type="nucleotide sequence ID" value="NZ_JAUSVK010000001.1"/>
</dbReference>
<reference evidence="9 10" key="1">
    <citation type="submission" date="2023-07" db="EMBL/GenBank/DDBJ databases">
        <title>Genomic Encyclopedia of Type Strains, Phase IV (KMG-IV): sequencing the most valuable type-strain genomes for metagenomic binning, comparative biology and taxonomic classification.</title>
        <authorList>
            <person name="Goeker M."/>
        </authorList>
    </citation>
    <scope>NUCLEOTIDE SEQUENCE [LARGE SCALE GENOMIC DNA]</scope>
    <source>
        <strain evidence="9 10">DSM 5896</strain>
    </source>
</reference>
<keyword evidence="4" id="KW-0997">Cell inner membrane</keyword>
<gene>
    <name evidence="9" type="ORF">J3R73_004595</name>
</gene>
<keyword evidence="3" id="KW-1003">Cell membrane</keyword>
<evidence type="ECO:0000256" key="4">
    <source>
        <dbReference type="ARBA" id="ARBA00022519"/>
    </source>
</evidence>
<accession>A0ABU0FL31</accession>
<dbReference type="PANTHER" id="PTHR32196">
    <property type="entry name" value="ABC TRANSPORTER PERMEASE PROTEIN YPHD-RELATED-RELATED"/>
    <property type="match status" value="1"/>
</dbReference>
<keyword evidence="10" id="KW-1185">Reference proteome</keyword>
<dbReference type="PANTHER" id="PTHR32196:SF21">
    <property type="entry name" value="ABC TRANSPORTER PERMEASE PROTEIN YPHD-RELATED"/>
    <property type="match status" value="1"/>
</dbReference>
<feature type="transmembrane region" description="Helical" evidence="8">
    <location>
        <begin position="291"/>
        <end position="309"/>
    </location>
</feature>
<evidence type="ECO:0000313" key="9">
    <source>
        <dbReference type="EMBL" id="MDQ0394803.1"/>
    </source>
</evidence>
<keyword evidence="6 8" id="KW-1133">Transmembrane helix</keyword>
<comment type="subcellular location">
    <subcellularLocation>
        <location evidence="1">Cell membrane</location>
        <topology evidence="1">Multi-pass membrane protein</topology>
    </subcellularLocation>
</comment>
<organism evidence="9 10">
    <name type="scientific">Labrys monachus</name>
    <dbReference type="NCBI Taxonomy" id="217067"/>
    <lineage>
        <taxon>Bacteria</taxon>
        <taxon>Pseudomonadati</taxon>
        <taxon>Pseudomonadota</taxon>
        <taxon>Alphaproteobacteria</taxon>
        <taxon>Hyphomicrobiales</taxon>
        <taxon>Xanthobacteraceae</taxon>
        <taxon>Labrys</taxon>
    </lineage>
</organism>
<feature type="transmembrane region" description="Helical" evidence="8">
    <location>
        <begin position="68"/>
        <end position="94"/>
    </location>
</feature>
<protein>
    <submittedName>
        <fullName evidence="9">Ribose transport system permease protein</fullName>
    </submittedName>
</protein>
<dbReference type="EMBL" id="JAUSVK010000001">
    <property type="protein sequence ID" value="MDQ0394803.1"/>
    <property type="molecule type" value="Genomic_DNA"/>
</dbReference>
<feature type="transmembrane region" description="Helical" evidence="8">
    <location>
        <begin position="129"/>
        <end position="146"/>
    </location>
</feature>
<feature type="transmembrane region" description="Helical" evidence="8">
    <location>
        <begin position="24"/>
        <end position="47"/>
    </location>
</feature>
<dbReference type="InterPro" id="IPR001851">
    <property type="entry name" value="ABC_transp_permease"/>
</dbReference>
<keyword evidence="7 8" id="KW-0472">Membrane</keyword>
<evidence type="ECO:0000313" key="10">
    <source>
        <dbReference type="Proteomes" id="UP001237448"/>
    </source>
</evidence>
<keyword evidence="2" id="KW-0813">Transport</keyword>
<dbReference type="Proteomes" id="UP001237448">
    <property type="component" value="Unassembled WGS sequence"/>
</dbReference>
<keyword evidence="5 8" id="KW-0812">Transmembrane</keyword>
<evidence type="ECO:0000256" key="8">
    <source>
        <dbReference type="SAM" id="Phobius"/>
    </source>
</evidence>
<proteinExistence type="predicted"/>